<dbReference type="Proteomes" id="UP000515823">
    <property type="component" value="Chromosome"/>
</dbReference>
<evidence type="ECO:0000313" key="1">
    <source>
        <dbReference type="EMBL" id="QNM06554.1"/>
    </source>
</evidence>
<dbReference type="KEGG" id="qdo:H9Q78_05325"/>
<dbReference type="RefSeq" id="WP_249304083.1">
    <property type="nucleotide sequence ID" value="NZ_CP060634.1"/>
</dbReference>
<organism evidence="1 2">
    <name type="scientific">Qiania dongpingensis</name>
    <dbReference type="NCBI Taxonomy" id="2763669"/>
    <lineage>
        <taxon>Bacteria</taxon>
        <taxon>Bacillati</taxon>
        <taxon>Bacillota</taxon>
        <taxon>Clostridia</taxon>
        <taxon>Lachnospirales</taxon>
        <taxon>Lachnospiraceae</taxon>
        <taxon>Qiania</taxon>
    </lineage>
</organism>
<evidence type="ECO:0008006" key="3">
    <source>
        <dbReference type="Google" id="ProtNLM"/>
    </source>
</evidence>
<dbReference type="EMBL" id="CP060634">
    <property type="protein sequence ID" value="QNM06554.1"/>
    <property type="molecule type" value="Genomic_DNA"/>
</dbReference>
<accession>A0A7G9G6X2</accession>
<name>A0A7G9G6X2_9FIRM</name>
<dbReference type="AlphaFoldDB" id="A0A7G9G6X2"/>
<keyword evidence="2" id="KW-1185">Reference proteome</keyword>
<gene>
    <name evidence="1" type="ORF">H9Q78_05325</name>
</gene>
<proteinExistence type="predicted"/>
<protein>
    <recommendedName>
        <fullName evidence="3">DUF2188 domain-containing protein</fullName>
    </recommendedName>
</protein>
<reference evidence="1 2" key="1">
    <citation type="submission" date="2020-08" db="EMBL/GenBank/DDBJ databases">
        <authorList>
            <person name="Liu C."/>
            <person name="Sun Q."/>
        </authorList>
    </citation>
    <scope>NUCLEOTIDE SEQUENCE [LARGE SCALE GENOMIC DNA]</scope>
    <source>
        <strain evidence="1 2">NSJ-38</strain>
    </source>
</reference>
<sequence>MNREYAVYTEDAKIDGIYDNDQMDWFTDYKEAKDFAITKAKEEGTAVYLSEVDDGDFSDRPEVY</sequence>
<evidence type="ECO:0000313" key="2">
    <source>
        <dbReference type="Proteomes" id="UP000515823"/>
    </source>
</evidence>